<comment type="similarity">
    <text evidence="3">Belongs to the HARBI1 family.</text>
</comment>
<dbReference type="OMA" id="TWREIAN"/>
<dbReference type="Proteomes" id="UP000027135">
    <property type="component" value="Unassembled WGS sequence"/>
</dbReference>
<keyword evidence="7" id="KW-0539">Nucleus</keyword>
<dbReference type="InterPro" id="IPR045249">
    <property type="entry name" value="HARBI1-like"/>
</dbReference>
<evidence type="ECO:0000256" key="1">
    <source>
        <dbReference type="ARBA" id="ARBA00001968"/>
    </source>
</evidence>
<accession>A0A067QY28</accession>
<evidence type="ECO:0000256" key="2">
    <source>
        <dbReference type="ARBA" id="ARBA00004123"/>
    </source>
</evidence>
<organism evidence="9 10">
    <name type="scientific">Zootermopsis nevadensis</name>
    <name type="common">Dampwood termite</name>
    <dbReference type="NCBI Taxonomy" id="136037"/>
    <lineage>
        <taxon>Eukaryota</taxon>
        <taxon>Metazoa</taxon>
        <taxon>Ecdysozoa</taxon>
        <taxon>Arthropoda</taxon>
        <taxon>Hexapoda</taxon>
        <taxon>Insecta</taxon>
        <taxon>Pterygota</taxon>
        <taxon>Neoptera</taxon>
        <taxon>Polyneoptera</taxon>
        <taxon>Dictyoptera</taxon>
        <taxon>Blattodea</taxon>
        <taxon>Blattoidea</taxon>
        <taxon>Termitoidae</taxon>
        <taxon>Termopsidae</taxon>
        <taxon>Zootermopsis</taxon>
    </lineage>
</organism>
<gene>
    <name evidence="9" type="ORF">L798_11886</name>
</gene>
<evidence type="ECO:0000259" key="8">
    <source>
        <dbReference type="Pfam" id="PF13359"/>
    </source>
</evidence>
<dbReference type="InterPro" id="IPR027806">
    <property type="entry name" value="HARBI1_dom"/>
</dbReference>
<reference evidence="9 10" key="1">
    <citation type="journal article" date="2014" name="Nat. Commun.">
        <title>Molecular traces of alternative social organization in a termite genome.</title>
        <authorList>
            <person name="Terrapon N."/>
            <person name="Li C."/>
            <person name="Robertson H.M."/>
            <person name="Ji L."/>
            <person name="Meng X."/>
            <person name="Booth W."/>
            <person name="Chen Z."/>
            <person name="Childers C.P."/>
            <person name="Glastad K.M."/>
            <person name="Gokhale K."/>
            <person name="Gowin J."/>
            <person name="Gronenberg W."/>
            <person name="Hermansen R.A."/>
            <person name="Hu H."/>
            <person name="Hunt B.G."/>
            <person name="Huylmans A.K."/>
            <person name="Khalil S.M."/>
            <person name="Mitchell R.D."/>
            <person name="Munoz-Torres M.C."/>
            <person name="Mustard J.A."/>
            <person name="Pan H."/>
            <person name="Reese J.T."/>
            <person name="Scharf M.E."/>
            <person name="Sun F."/>
            <person name="Vogel H."/>
            <person name="Xiao J."/>
            <person name="Yang W."/>
            <person name="Yang Z."/>
            <person name="Yang Z."/>
            <person name="Zhou J."/>
            <person name="Zhu J."/>
            <person name="Brent C.S."/>
            <person name="Elsik C.G."/>
            <person name="Goodisman M.A."/>
            <person name="Liberles D.A."/>
            <person name="Roe R.M."/>
            <person name="Vargo E.L."/>
            <person name="Vilcinskas A."/>
            <person name="Wang J."/>
            <person name="Bornberg-Bauer E."/>
            <person name="Korb J."/>
            <person name="Zhang G."/>
            <person name="Liebig J."/>
        </authorList>
    </citation>
    <scope>NUCLEOTIDE SEQUENCE [LARGE SCALE GENOMIC DNA]</scope>
    <source>
        <tissue evidence="9">Whole organism</tissue>
    </source>
</reference>
<dbReference type="GO" id="GO:0016787">
    <property type="term" value="F:hydrolase activity"/>
    <property type="evidence" value="ECO:0007669"/>
    <property type="project" value="UniProtKB-KW"/>
</dbReference>
<proteinExistence type="inferred from homology"/>
<dbReference type="GO" id="GO:0005634">
    <property type="term" value="C:nucleus"/>
    <property type="evidence" value="ECO:0007669"/>
    <property type="project" value="UniProtKB-SubCell"/>
</dbReference>
<dbReference type="GO" id="GO:0004518">
    <property type="term" value="F:nuclease activity"/>
    <property type="evidence" value="ECO:0007669"/>
    <property type="project" value="UniProtKB-KW"/>
</dbReference>
<evidence type="ECO:0000256" key="6">
    <source>
        <dbReference type="ARBA" id="ARBA00022801"/>
    </source>
</evidence>
<keyword evidence="4" id="KW-0540">Nuclease</keyword>
<feature type="non-terminal residue" evidence="9">
    <location>
        <position position="168"/>
    </location>
</feature>
<dbReference type="Pfam" id="PF13359">
    <property type="entry name" value="DDE_Tnp_4"/>
    <property type="match status" value="1"/>
</dbReference>
<comment type="cofactor">
    <cofactor evidence="1">
        <name>a divalent metal cation</name>
        <dbReference type="ChEBI" id="CHEBI:60240"/>
    </cofactor>
</comment>
<feature type="domain" description="DDE Tnp4" evidence="8">
    <location>
        <begin position="25"/>
        <end position="168"/>
    </location>
</feature>
<protein>
    <recommendedName>
        <fullName evidence="8">DDE Tnp4 domain-containing protein</fullName>
    </recommendedName>
</protein>
<evidence type="ECO:0000256" key="7">
    <source>
        <dbReference type="ARBA" id="ARBA00023242"/>
    </source>
</evidence>
<keyword evidence="5" id="KW-0479">Metal-binding</keyword>
<dbReference type="PANTHER" id="PTHR22930">
    <property type="match status" value="1"/>
</dbReference>
<dbReference type="GO" id="GO:0046872">
    <property type="term" value="F:metal ion binding"/>
    <property type="evidence" value="ECO:0007669"/>
    <property type="project" value="UniProtKB-KW"/>
</dbReference>
<name>A0A067QY28_ZOONE</name>
<keyword evidence="10" id="KW-1185">Reference proteome</keyword>
<evidence type="ECO:0000256" key="5">
    <source>
        <dbReference type="ARBA" id="ARBA00022723"/>
    </source>
</evidence>
<keyword evidence="6" id="KW-0378">Hydrolase</keyword>
<comment type="subcellular location">
    <subcellularLocation>
        <location evidence="2">Nucleus</location>
    </subcellularLocation>
</comment>
<feature type="non-terminal residue" evidence="9">
    <location>
        <position position="1"/>
    </location>
</feature>
<evidence type="ECO:0000256" key="3">
    <source>
        <dbReference type="ARBA" id="ARBA00006958"/>
    </source>
</evidence>
<evidence type="ECO:0000256" key="4">
    <source>
        <dbReference type="ARBA" id="ARBA00022722"/>
    </source>
</evidence>
<dbReference type="EMBL" id="KK852889">
    <property type="protein sequence ID" value="KDR14295.1"/>
    <property type="molecule type" value="Genomic_DNA"/>
</dbReference>
<dbReference type="eggNOG" id="KOG4585">
    <property type="taxonomic scope" value="Eukaryota"/>
</dbReference>
<dbReference type="InParanoid" id="A0A067QY28"/>
<dbReference type="PANTHER" id="PTHR22930:SF284">
    <property type="entry name" value="DDE TNP4 DOMAIN-CONTAINING PROTEIN"/>
    <property type="match status" value="1"/>
</dbReference>
<evidence type="ECO:0000313" key="9">
    <source>
        <dbReference type="EMBL" id="KDR14295.1"/>
    </source>
</evidence>
<sequence>SSQEWQKIARAFESLWNFPNCGGCLDGKHVAIVKPADEGPHYFDYKGYRSVVLFGLVDANLEFIMTQYTPGSMLDRIETMFYRKLKNGELALLKNDDTVGNMNFVFVADEAFALRENLLKPFPRTEKNFNYRLSRARRCVENAFGVLAVHFHIFHTTINLLPSKVDDI</sequence>
<dbReference type="AlphaFoldDB" id="A0A067QY28"/>
<evidence type="ECO:0000313" key="10">
    <source>
        <dbReference type="Proteomes" id="UP000027135"/>
    </source>
</evidence>